<feature type="binding site" evidence="2">
    <location>
        <position position="239"/>
    </location>
    <ligand>
        <name>a divalent metal cation</name>
        <dbReference type="ChEBI" id="CHEBI:60240"/>
        <note>catalytic</note>
    </ligand>
</feature>
<dbReference type="GO" id="GO:0046565">
    <property type="term" value="F:3-dehydroshikimate dehydratase activity"/>
    <property type="evidence" value="ECO:0007669"/>
    <property type="project" value="UniProtKB-UniRule"/>
</dbReference>
<dbReference type="InterPro" id="IPR043700">
    <property type="entry name" value="DSD"/>
</dbReference>
<evidence type="ECO:0000313" key="9">
    <source>
        <dbReference type="Proteomes" id="UP001155145"/>
    </source>
</evidence>
<evidence type="ECO:0000313" key="6">
    <source>
        <dbReference type="EMBL" id="MCC3271592.1"/>
    </source>
</evidence>
<dbReference type="Proteomes" id="UP001155145">
    <property type="component" value="Unassembled WGS sequence"/>
</dbReference>
<evidence type="ECO:0000313" key="8">
    <source>
        <dbReference type="Proteomes" id="UP000829758"/>
    </source>
</evidence>
<evidence type="ECO:0000259" key="5">
    <source>
        <dbReference type="PROSITE" id="PS51819"/>
    </source>
</evidence>
<dbReference type="RefSeq" id="WP_227927847.1">
    <property type="nucleotide sequence ID" value="NZ_CP094984.1"/>
</dbReference>
<comment type="catalytic activity">
    <reaction evidence="2">
        <text>3-dehydroshikimate = 3,4-dihydroxybenzoate + H2O</text>
        <dbReference type="Rhea" id="RHEA:24848"/>
        <dbReference type="ChEBI" id="CHEBI:15377"/>
        <dbReference type="ChEBI" id="CHEBI:16630"/>
        <dbReference type="ChEBI" id="CHEBI:36241"/>
        <dbReference type="EC" id="4.2.1.118"/>
    </reaction>
</comment>
<dbReference type="EC" id="4.2.1.118" evidence="2"/>
<protein>
    <recommendedName>
        <fullName evidence="2">3-dehydroshikimate dehydratase</fullName>
        <shortName evidence="2">DSD</shortName>
        <ecNumber evidence="2">4.2.1.118</ecNumber>
    </recommendedName>
</protein>
<keyword evidence="2" id="KW-0456">Lyase</keyword>
<dbReference type="Proteomes" id="UP000829758">
    <property type="component" value="Chromosome"/>
</dbReference>
<sequence>MRTSIATVCLSGTLEEKMRACSDAGFDGIEIFEPDLLVSPSSPEEIRDLAATLGLTLDLYQPFRDFEGVEEEQLEENLRRAQAKFALMNRLGIDTLLLCSNVGTATINDDAVAARQLRRLGDTAARYGIKVAYEALAWGRYVNDFEHAQRIVDLADHPNIGTCLDSFHILSRGWDPAAIEKIPAGKIFFVQLADAPELSLDVLSWSRHYRVFPGEGAFDLVGFMAHLVRSGYDGPVSLEIFNDVFRQTAEERTAVDAMRSLIWLEERTSAYLAEHDGGASYPMSLATLPRVAEPSGFNFAEVKAENPETVSTLLYQLGFTFAGRHRTKPVQLWTQGRARVIINGQQARGMEPGISALGLDVKDPQAAASRALQLRARPVNRRSQADEQVLQAVFAPDSTEVFLCEATADGTAAWAGEFSRPAGTGGPEGAPDAPDGDGLAEPLISAIDHINLSQPWQHFDEAVLFYESTLSLAPIASQEVPSPMGLVRSQVMRSVDGGVRLALNIAPLIVESGPESGEYPQHVAFASTDLIATARRAAERGLRFLPVPANYYEDLAARFRLDPAFLSELQELNLLYDRDADGEFLHFYTATVGNVFFEVVERRGSYDGYGAPNAPVRLASQYLASRNDSRRGEG</sequence>
<dbReference type="Pfam" id="PF00903">
    <property type="entry name" value="Glyoxalase"/>
    <property type="match status" value="1"/>
</dbReference>
<dbReference type="GO" id="GO:0046279">
    <property type="term" value="P:3,4-dihydroxybenzoate biosynthetic process"/>
    <property type="evidence" value="ECO:0007669"/>
    <property type="project" value="UniProtKB-UniRule"/>
</dbReference>
<dbReference type="AlphaFoldDB" id="A0A9X1M645"/>
<dbReference type="GO" id="GO:0016853">
    <property type="term" value="F:isomerase activity"/>
    <property type="evidence" value="ECO:0007669"/>
    <property type="project" value="UniProtKB-KW"/>
</dbReference>
<comment type="cofactor">
    <cofactor evidence="2">
        <name>a divalent metal cation</name>
        <dbReference type="ChEBI" id="CHEBI:60240"/>
    </cofactor>
</comment>
<keyword evidence="2" id="KW-0479">Metal-binding</keyword>
<feature type="binding site" evidence="2">
    <location>
        <position position="598"/>
    </location>
    <ligand>
        <name>Mg(2+)</name>
        <dbReference type="ChEBI" id="CHEBI:18420"/>
    </ligand>
</feature>
<evidence type="ECO:0000256" key="4">
    <source>
        <dbReference type="SAM" id="MobiDB-lite"/>
    </source>
</evidence>
<feature type="binding site" evidence="2">
    <location>
        <position position="134"/>
    </location>
    <ligand>
        <name>a divalent metal cation</name>
        <dbReference type="ChEBI" id="CHEBI:60240"/>
        <note>catalytic</note>
    </ligand>
</feature>
<keyword evidence="1" id="KW-0119">Carbohydrate metabolism</keyword>
<comment type="pathway">
    <text evidence="2">Aromatic compound metabolism; 3,4-dihydroxybenzoate biosynthesis.</text>
</comment>
<evidence type="ECO:0000256" key="3">
    <source>
        <dbReference type="SAM" id="Coils"/>
    </source>
</evidence>
<feature type="domain" description="VOC" evidence="5">
    <location>
        <begin position="446"/>
        <end position="590"/>
    </location>
</feature>
<dbReference type="Gene3D" id="3.20.20.150">
    <property type="entry name" value="Divalent-metal-dependent TIM barrel enzymes"/>
    <property type="match status" value="1"/>
</dbReference>
<feature type="region of interest" description="Disordered" evidence="4">
    <location>
        <begin position="417"/>
        <end position="437"/>
    </location>
</feature>
<dbReference type="InterPro" id="IPR037523">
    <property type="entry name" value="VOC_core"/>
</dbReference>
<dbReference type="SUPFAM" id="SSF51658">
    <property type="entry name" value="Xylose isomerase-like"/>
    <property type="match status" value="1"/>
</dbReference>
<feature type="binding site" evidence="2">
    <location>
        <position position="522"/>
    </location>
    <ligand>
        <name>Mg(2+)</name>
        <dbReference type="ChEBI" id="CHEBI:18420"/>
    </ligand>
</feature>
<evidence type="ECO:0000256" key="1">
    <source>
        <dbReference type="ARBA" id="ARBA00023277"/>
    </source>
</evidence>
<gene>
    <name evidence="6" type="ORF">LJ755_02440</name>
    <name evidence="7" type="ORF">MUK71_08245</name>
</gene>
<dbReference type="PANTHER" id="PTHR12110:SF21">
    <property type="entry name" value="XYLOSE ISOMERASE-LIKE TIM BARREL DOMAIN-CONTAINING PROTEIN"/>
    <property type="match status" value="1"/>
</dbReference>
<dbReference type="HAMAP" id="MF_02238">
    <property type="entry name" value="DSD"/>
    <property type="match status" value="1"/>
</dbReference>
<name>A0A9X1M645_9MICC</name>
<comment type="similarity">
    <text evidence="2">Belongs to the bacterial two-domain DSD family.</text>
</comment>
<dbReference type="Pfam" id="PF14696">
    <property type="entry name" value="Glyoxalase_5"/>
    <property type="match status" value="1"/>
</dbReference>
<dbReference type="EMBL" id="CP094984">
    <property type="protein sequence ID" value="UON90646.1"/>
    <property type="molecule type" value="Genomic_DNA"/>
</dbReference>
<dbReference type="GO" id="GO:0046872">
    <property type="term" value="F:metal ion binding"/>
    <property type="evidence" value="ECO:0007669"/>
    <property type="project" value="UniProtKB-UniRule"/>
</dbReference>
<proteinExistence type="inferred from homology"/>
<dbReference type="PANTHER" id="PTHR12110">
    <property type="entry name" value="HYDROXYPYRUVATE ISOMERASE"/>
    <property type="match status" value="1"/>
</dbReference>
<dbReference type="Pfam" id="PF01261">
    <property type="entry name" value="AP_endonuc_2"/>
    <property type="match status" value="1"/>
</dbReference>
<dbReference type="Gene3D" id="3.10.180.10">
    <property type="entry name" value="2,3-Dihydroxybiphenyl 1,2-Dioxygenase, domain 1"/>
    <property type="match status" value="2"/>
</dbReference>
<accession>A0A9X1M645</accession>
<feature type="binding site" evidence="2">
    <location>
        <position position="191"/>
    </location>
    <ligand>
        <name>a divalent metal cation</name>
        <dbReference type="ChEBI" id="CHEBI:60240"/>
        <note>catalytic</note>
    </ligand>
</feature>
<organism evidence="6 9">
    <name type="scientific">Arthrobacter zhangbolii</name>
    <dbReference type="NCBI Taxonomy" id="2886936"/>
    <lineage>
        <taxon>Bacteria</taxon>
        <taxon>Bacillati</taxon>
        <taxon>Actinomycetota</taxon>
        <taxon>Actinomycetes</taxon>
        <taxon>Micrococcales</taxon>
        <taxon>Micrococcaceae</taxon>
        <taxon>Arthrobacter</taxon>
    </lineage>
</organism>
<feature type="binding site" evidence="2">
    <location>
        <position position="165"/>
    </location>
    <ligand>
        <name>a divalent metal cation</name>
        <dbReference type="ChEBI" id="CHEBI:60240"/>
        <note>catalytic</note>
    </ligand>
</feature>
<keyword evidence="3" id="KW-0175">Coiled coil</keyword>
<evidence type="ECO:0000256" key="2">
    <source>
        <dbReference type="HAMAP-Rule" id="MF_02238"/>
    </source>
</evidence>
<dbReference type="InterPro" id="IPR004360">
    <property type="entry name" value="Glyas_Fos-R_dOase_dom"/>
</dbReference>
<dbReference type="InterPro" id="IPR050312">
    <property type="entry name" value="IolE/XylAMocC-like"/>
</dbReference>
<keyword evidence="8" id="KW-1185">Reference proteome</keyword>
<dbReference type="InterPro" id="IPR036237">
    <property type="entry name" value="Xyl_isomerase-like_sf"/>
</dbReference>
<feature type="binding site" evidence="2">
    <location>
        <position position="449"/>
    </location>
    <ligand>
        <name>Mg(2+)</name>
        <dbReference type="ChEBI" id="CHEBI:18420"/>
    </ligand>
</feature>
<keyword evidence="6" id="KW-0413">Isomerase</keyword>
<evidence type="ECO:0000313" key="7">
    <source>
        <dbReference type="EMBL" id="UON90646.1"/>
    </source>
</evidence>
<dbReference type="InterPro" id="IPR013022">
    <property type="entry name" value="Xyl_isomerase-like_TIM-brl"/>
</dbReference>
<dbReference type="InterPro" id="IPR029068">
    <property type="entry name" value="Glyas_Bleomycin-R_OHBP_Dase"/>
</dbReference>
<comment type="function">
    <text evidence="2">Catalyzes the conversion of 3-dehydroshikimate to protocatechuate (3,4-dihydroxybenzoate), a common intermediate of quinate and shikimate degradation pathways.</text>
</comment>
<dbReference type="SUPFAM" id="SSF54593">
    <property type="entry name" value="Glyoxalase/Bleomycin resistance protein/Dihydroxybiphenyl dioxygenase"/>
    <property type="match status" value="1"/>
</dbReference>
<reference evidence="6" key="1">
    <citation type="submission" date="2021-10" db="EMBL/GenBank/DDBJ databases">
        <title>Novel species in genus Arthrobacter.</title>
        <authorList>
            <person name="Liu Y."/>
        </authorList>
    </citation>
    <scope>NUCLEOTIDE SEQUENCE</scope>
    <source>
        <strain evidence="8">zg-Y462</strain>
        <strain evidence="6">Zg-Y462</strain>
    </source>
</reference>
<feature type="coiled-coil region" evidence="3">
    <location>
        <begin position="64"/>
        <end position="91"/>
    </location>
</feature>
<dbReference type="PROSITE" id="PS51819">
    <property type="entry name" value="VOC"/>
    <property type="match status" value="1"/>
</dbReference>
<dbReference type="EMBL" id="JAJFZT010000001">
    <property type="protein sequence ID" value="MCC3271592.1"/>
    <property type="molecule type" value="Genomic_DNA"/>
</dbReference>